<dbReference type="AlphaFoldDB" id="A0A2T4CUP8"/>
<organism evidence="1 2">
    <name type="scientific">Pseudidiomarina aestuarii</name>
    <dbReference type="NCBI Taxonomy" id="624146"/>
    <lineage>
        <taxon>Bacteria</taxon>
        <taxon>Pseudomonadati</taxon>
        <taxon>Pseudomonadota</taxon>
        <taxon>Gammaproteobacteria</taxon>
        <taxon>Alteromonadales</taxon>
        <taxon>Idiomarinaceae</taxon>
        <taxon>Pseudidiomarina</taxon>
    </lineage>
</organism>
<protein>
    <submittedName>
        <fullName evidence="1">DUF2062 domain-containing protein</fullName>
    </submittedName>
</protein>
<reference evidence="1 2" key="1">
    <citation type="submission" date="2018-03" db="EMBL/GenBank/DDBJ databases">
        <title>Cross-interface Injection: A General Nanoliter Liquid Handling Method Applied to Single Cells Genome Amplification Automated Nanoliter Liquid Handling Applied to Single Cell Multiple Displacement Amplification.</title>
        <authorList>
            <person name="Yun J."/>
            <person name="Xu P."/>
            <person name="Xu J."/>
            <person name="Dai X."/>
            <person name="Wang Y."/>
            <person name="Zheng X."/>
            <person name="Cao C."/>
            <person name="Yi Q."/>
            <person name="Zhu Y."/>
            <person name="Wang L."/>
            <person name="Dong Z."/>
            <person name="Huang Y."/>
            <person name="Huang L."/>
            <person name="Du W."/>
        </authorList>
    </citation>
    <scope>NUCLEOTIDE SEQUENCE [LARGE SCALE GENOMIC DNA]</scope>
    <source>
        <strain evidence="1 2">A12-4</strain>
    </source>
</reference>
<dbReference type="EMBL" id="PYVF01000006">
    <property type="protein sequence ID" value="PTB90010.1"/>
    <property type="molecule type" value="Genomic_DNA"/>
</dbReference>
<dbReference type="Proteomes" id="UP000242087">
    <property type="component" value="Unassembled WGS sequence"/>
</dbReference>
<dbReference type="PANTHER" id="PTHR40547">
    <property type="entry name" value="SLL0298 PROTEIN"/>
    <property type="match status" value="1"/>
</dbReference>
<accession>A0A2T4CUP8</accession>
<gene>
    <name evidence="1" type="ORF">C9927_00860</name>
</gene>
<name>A0A2T4CUP8_9GAMM</name>
<sequence length="189" mass="21304">MPKKFMKSIMPSHDSIKRSRSMKIFGRLLHDANLWHLNRRSAAGAFAVGLFCAFIPVPFQMFLAAAAAIPFRVNLPLSVAMVWVSNPITMPPLFYLCYKLGAWILSQPPQPFAFELSWAWLATSVSTIGPAFLLGCLIFGVVSSITGYFAIRILWRQSVIAAWQERAKRMRKRLPHPKAKVKSDHQSSD</sequence>
<dbReference type="RefSeq" id="WP_417656793.1">
    <property type="nucleotide sequence ID" value="NZ_JBLXDX010000002.1"/>
</dbReference>
<comment type="caution">
    <text evidence="1">The sequence shown here is derived from an EMBL/GenBank/DDBJ whole genome shotgun (WGS) entry which is preliminary data.</text>
</comment>
<evidence type="ECO:0000313" key="1">
    <source>
        <dbReference type="EMBL" id="PTB90010.1"/>
    </source>
</evidence>
<proteinExistence type="predicted"/>
<dbReference type="InterPro" id="IPR018639">
    <property type="entry name" value="DUF2062"/>
</dbReference>
<dbReference type="PANTHER" id="PTHR40547:SF1">
    <property type="entry name" value="SLL0298 PROTEIN"/>
    <property type="match status" value="1"/>
</dbReference>
<dbReference type="Pfam" id="PF09835">
    <property type="entry name" value="DUF2062"/>
    <property type="match status" value="1"/>
</dbReference>
<evidence type="ECO:0000313" key="2">
    <source>
        <dbReference type="Proteomes" id="UP000242087"/>
    </source>
</evidence>